<feature type="signal peptide" evidence="2">
    <location>
        <begin position="1"/>
        <end position="23"/>
    </location>
</feature>
<accession>A0A0B6ZF28</accession>
<protein>
    <recommendedName>
        <fullName evidence="4">Fibrinogen C-terminal domain-containing protein</fullName>
    </recommendedName>
</protein>
<evidence type="ECO:0000256" key="1">
    <source>
        <dbReference type="SAM" id="Coils"/>
    </source>
</evidence>
<evidence type="ECO:0000256" key="2">
    <source>
        <dbReference type="SAM" id="SignalP"/>
    </source>
</evidence>
<gene>
    <name evidence="3" type="primary">ORF61030</name>
</gene>
<evidence type="ECO:0000313" key="3">
    <source>
        <dbReference type="EMBL" id="CEK67017.1"/>
    </source>
</evidence>
<keyword evidence="2" id="KW-0732">Signal</keyword>
<feature type="coiled-coil region" evidence="1">
    <location>
        <begin position="34"/>
        <end position="61"/>
    </location>
</feature>
<sequence>MELESYLAYAILLVVLVTSGADCERSTQENDSLHNKLIERMDNIQRQLAEVTTSMRNLDTDIGTALGNCQDKYDFLCKALDVEFEPKNQEDMNVPWGPEKRSAMENSIFAKHRRFYSELFRKSAMINHLLGVFRGADNVLKNERKRTCNLNLGFHCDTEEITDFADAYDFLSSVKSPGKKRSVRGAP</sequence>
<feature type="chain" id="PRO_5002123743" description="Fibrinogen C-terminal domain-containing protein" evidence="2">
    <location>
        <begin position="24"/>
        <end position="187"/>
    </location>
</feature>
<keyword evidence="1" id="KW-0175">Coiled coil</keyword>
<dbReference type="EMBL" id="HACG01020152">
    <property type="protein sequence ID" value="CEK67017.1"/>
    <property type="molecule type" value="Transcribed_RNA"/>
</dbReference>
<name>A0A0B6ZF28_9EUPU</name>
<dbReference type="AlphaFoldDB" id="A0A0B6ZF28"/>
<evidence type="ECO:0008006" key="4">
    <source>
        <dbReference type="Google" id="ProtNLM"/>
    </source>
</evidence>
<organism evidence="3">
    <name type="scientific">Arion vulgaris</name>
    <dbReference type="NCBI Taxonomy" id="1028688"/>
    <lineage>
        <taxon>Eukaryota</taxon>
        <taxon>Metazoa</taxon>
        <taxon>Spiralia</taxon>
        <taxon>Lophotrochozoa</taxon>
        <taxon>Mollusca</taxon>
        <taxon>Gastropoda</taxon>
        <taxon>Heterobranchia</taxon>
        <taxon>Euthyneura</taxon>
        <taxon>Panpulmonata</taxon>
        <taxon>Eupulmonata</taxon>
        <taxon>Stylommatophora</taxon>
        <taxon>Helicina</taxon>
        <taxon>Arionoidea</taxon>
        <taxon>Arionidae</taxon>
        <taxon>Arion</taxon>
    </lineage>
</organism>
<reference evidence="3" key="1">
    <citation type="submission" date="2014-12" db="EMBL/GenBank/DDBJ databases">
        <title>Insight into the proteome of Arion vulgaris.</title>
        <authorList>
            <person name="Aradska J."/>
            <person name="Bulat T."/>
            <person name="Smidak R."/>
            <person name="Sarate P."/>
            <person name="Gangsoo J."/>
            <person name="Sialana F."/>
            <person name="Bilban M."/>
            <person name="Lubec G."/>
        </authorList>
    </citation>
    <scope>NUCLEOTIDE SEQUENCE</scope>
    <source>
        <tissue evidence="3">Skin</tissue>
    </source>
</reference>
<proteinExistence type="predicted"/>